<dbReference type="PROSITE" id="PS00455">
    <property type="entry name" value="AMP_BINDING"/>
    <property type="match status" value="1"/>
</dbReference>
<dbReference type="AlphaFoldDB" id="W1PZ89"/>
<proteinExistence type="inferred from homology"/>
<dbReference type="Gramene" id="ERN12890">
    <property type="protein sequence ID" value="ERN12890"/>
    <property type="gene ID" value="AMTR_s00050p00171700"/>
</dbReference>
<organism evidence="6 7">
    <name type="scientific">Amborella trichopoda</name>
    <dbReference type="NCBI Taxonomy" id="13333"/>
    <lineage>
        <taxon>Eukaryota</taxon>
        <taxon>Viridiplantae</taxon>
        <taxon>Streptophyta</taxon>
        <taxon>Embryophyta</taxon>
        <taxon>Tracheophyta</taxon>
        <taxon>Spermatophyta</taxon>
        <taxon>Magnoliopsida</taxon>
        <taxon>Amborellales</taxon>
        <taxon>Amborellaceae</taxon>
        <taxon>Amborella</taxon>
    </lineage>
</organism>
<comment type="similarity">
    <text evidence="1">Belongs to the ATP-dependent AMP-binding enzyme family.</text>
</comment>
<dbReference type="GO" id="GO:0016405">
    <property type="term" value="F:CoA-ligase activity"/>
    <property type="evidence" value="ECO:0000318"/>
    <property type="project" value="GO_Central"/>
</dbReference>
<dbReference type="HOGENOM" id="CLU_000022_59_2_1"/>
<dbReference type="InterPro" id="IPR000873">
    <property type="entry name" value="AMP-dep_synth/lig_dom"/>
</dbReference>
<name>W1PZ89_AMBTC</name>
<dbReference type="OMA" id="YMMRRFD"/>
<dbReference type="Pfam" id="PF00501">
    <property type="entry name" value="AMP-binding"/>
    <property type="match status" value="1"/>
</dbReference>
<evidence type="ECO:0000256" key="1">
    <source>
        <dbReference type="ARBA" id="ARBA00006432"/>
    </source>
</evidence>
<evidence type="ECO:0000313" key="6">
    <source>
        <dbReference type="EMBL" id="ERN12890.1"/>
    </source>
</evidence>
<dbReference type="InterPro" id="IPR042099">
    <property type="entry name" value="ANL_N_sf"/>
</dbReference>
<dbReference type="Gene3D" id="3.40.50.12780">
    <property type="entry name" value="N-terminal domain of ligase-like"/>
    <property type="match status" value="1"/>
</dbReference>
<dbReference type="STRING" id="13333.W1PZ89"/>
<dbReference type="Proteomes" id="UP000017836">
    <property type="component" value="Unassembled WGS sequence"/>
</dbReference>
<dbReference type="InterPro" id="IPR025110">
    <property type="entry name" value="AMP-bd_C"/>
</dbReference>
<evidence type="ECO:0000256" key="3">
    <source>
        <dbReference type="SAM" id="Phobius"/>
    </source>
</evidence>
<dbReference type="Gene3D" id="3.30.300.30">
    <property type="match status" value="1"/>
</dbReference>
<evidence type="ECO:0000259" key="4">
    <source>
        <dbReference type="Pfam" id="PF00501"/>
    </source>
</evidence>
<reference evidence="7" key="1">
    <citation type="journal article" date="2013" name="Science">
        <title>The Amborella genome and the evolution of flowering plants.</title>
        <authorList>
            <consortium name="Amborella Genome Project"/>
        </authorList>
    </citation>
    <scope>NUCLEOTIDE SEQUENCE [LARGE SCALE GENOMIC DNA]</scope>
</reference>
<dbReference type="PANTHER" id="PTHR24096:SF337">
    <property type="entry name" value="4-COUMARATE--COA LIGASE"/>
    <property type="match status" value="1"/>
</dbReference>
<evidence type="ECO:0000259" key="5">
    <source>
        <dbReference type="Pfam" id="PF13193"/>
    </source>
</evidence>
<dbReference type="EMBL" id="KI392596">
    <property type="protein sequence ID" value="ERN12890.1"/>
    <property type="molecule type" value="Genomic_DNA"/>
</dbReference>
<sequence>MAEETELPFATTSGGYCETTGVYRSLHHLTHLQRIPTVLSIHTASFILSHMPTHQSNPAIIDSASDTRVSYLELRHSALSLAAGLHHALGVCKGDIVLLLSPNTVLYPVMCLAVLAIGAILSPANPLNTAEELSKQIASSGSRLVISVPEEEHKFWSSGIPILLTKNDAEHRTELTVEELIRCCDPAEAPEAGVTQSHTAALLYSSGTTGTSKGVVLTHANLISTISLLRWTVQVKGSGSSGVHLDIIPMFHVYGLMFFGLGLFSLGATVVLLPKFDFHTMLKAVDRYKVTDIPAVPPVVLALSKVSQTTKAQYDLSSLRRVTSGAAPLSDEVMEGFRERFPDVEITQGYGLTESCGATSFTVKEEEVRYRPGSVGQLLPEFCAKVVDVESKLPLPPSRRGELWLKSPTVMKGYLDNEDATKETVVQKGWLRTGDLCYMDDDGFLYIVDRLKELIKYNGFQVAPAELEAIIQAHPEVLDAAVVPVADKETGQIPMAYVVRAIDSHLTEEQMMSFVAAKVAPYKKVRK</sequence>
<keyword evidence="3" id="KW-0472">Membrane</keyword>
<feature type="transmembrane region" description="Helical" evidence="3">
    <location>
        <begin position="251"/>
        <end position="273"/>
    </location>
</feature>
<keyword evidence="7" id="KW-1185">Reference proteome</keyword>
<dbReference type="eggNOG" id="KOG1176">
    <property type="taxonomic scope" value="Eukaryota"/>
</dbReference>
<keyword evidence="3" id="KW-1133">Transmembrane helix</keyword>
<evidence type="ECO:0008006" key="8">
    <source>
        <dbReference type="Google" id="ProtNLM"/>
    </source>
</evidence>
<dbReference type="CDD" id="cd05904">
    <property type="entry name" value="4CL"/>
    <property type="match status" value="1"/>
</dbReference>
<keyword evidence="2" id="KW-0436">Ligase</keyword>
<dbReference type="Pfam" id="PF13193">
    <property type="entry name" value="AMP-binding_C"/>
    <property type="match status" value="1"/>
</dbReference>
<evidence type="ECO:0000313" key="7">
    <source>
        <dbReference type="Proteomes" id="UP000017836"/>
    </source>
</evidence>
<dbReference type="SUPFAM" id="SSF56801">
    <property type="entry name" value="Acetyl-CoA synthetase-like"/>
    <property type="match status" value="1"/>
</dbReference>
<dbReference type="PANTHER" id="PTHR24096">
    <property type="entry name" value="LONG-CHAIN-FATTY-ACID--COA LIGASE"/>
    <property type="match status" value="1"/>
</dbReference>
<accession>W1PZ89</accession>
<dbReference type="InterPro" id="IPR020845">
    <property type="entry name" value="AMP-binding_CS"/>
</dbReference>
<feature type="non-terminal residue" evidence="6">
    <location>
        <position position="527"/>
    </location>
</feature>
<evidence type="ECO:0000256" key="2">
    <source>
        <dbReference type="ARBA" id="ARBA00022598"/>
    </source>
</evidence>
<dbReference type="FunFam" id="3.40.50.12780:FF:000003">
    <property type="entry name" value="Long-chain-fatty-acid--CoA ligase FadD"/>
    <property type="match status" value="1"/>
</dbReference>
<protein>
    <recommendedName>
        <fullName evidence="8">AMP-dependent synthetase/ligase domain-containing protein</fullName>
    </recommendedName>
</protein>
<keyword evidence="3" id="KW-0812">Transmembrane</keyword>
<feature type="domain" description="AMP-binding enzyme C-terminal" evidence="5">
    <location>
        <begin position="466"/>
        <end position="526"/>
    </location>
</feature>
<gene>
    <name evidence="6" type="ORF">AMTR_s00050p00171700</name>
</gene>
<dbReference type="InterPro" id="IPR045851">
    <property type="entry name" value="AMP-bd_C_sf"/>
</dbReference>
<feature type="domain" description="AMP-dependent synthetase/ligase" evidence="4">
    <location>
        <begin position="54"/>
        <end position="415"/>
    </location>
</feature>